<name>A0A7L7TAN5_FAGSY</name>
<accession>A0A7L7TAN5</accession>
<keyword evidence="1" id="KW-0496">Mitochondrion</keyword>
<organism evidence="1">
    <name type="scientific">Fagus sylvatica</name>
    <name type="common">Beechnut</name>
    <dbReference type="NCBI Taxonomy" id="28930"/>
    <lineage>
        <taxon>Eukaryota</taxon>
        <taxon>Viridiplantae</taxon>
        <taxon>Streptophyta</taxon>
        <taxon>Embryophyta</taxon>
        <taxon>Tracheophyta</taxon>
        <taxon>Spermatophyta</taxon>
        <taxon>Magnoliopsida</taxon>
        <taxon>eudicotyledons</taxon>
        <taxon>Gunneridae</taxon>
        <taxon>Pentapetalae</taxon>
        <taxon>rosids</taxon>
        <taxon>fabids</taxon>
        <taxon>Fagales</taxon>
        <taxon>Fagaceae</taxon>
        <taxon>Fagus</taxon>
    </lineage>
</organism>
<sequence length="110" mass="11871">MPPNLGKPYLSPKRTSVGKHGWLNGPIHVTVPRSNNHAIWASITLPSSLAVQTNKPQLGATPVTGASVIQPPPHRIVIIELRSIRKVRSLEAINRTGAGISQYQLLCLSV</sequence>
<dbReference type="GeneID" id="59440677"/>
<evidence type="ECO:0000313" key="1">
    <source>
        <dbReference type="EMBL" id="QOC70543.1"/>
    </source>
</evidence>
<proteinExistence type="predicted"/>
<gene>
    <name evidence="1" type="primary">ORF11</name>
</gene>
<dbReference type="AlphaFoldDB" id="A0A7L7TAN5"/>
<geneLocation type="mitochondrion" evidence="1"/>
<reference evidence="1" key="1">
    <citation type="journal article" date="2020" name="Plants (Basel)">
        <title>Mitochondrial Genome of Fagus sylvatica L. as a Source for Taxonomic Marker Development in the Fagales.</title>
        <authorList>
            <person name="Mader M."/>
            <person name="Schroeder H."/>
            <person name="Schott T."/>
            <person name="Schoening-Stierand K."/>
            <person name="Leite Montalvao A.P."/>
            <person name="Liesebach H."/>
            <person name="Liesebach M."/>
            <person name="Fussi B."/>
            <person name="Kersten B."/>
        </authorList>
    </citation>
    <scope>NUCLEOTIDE SEQUENCE</scope>
    <source>
        <strain evidence="1">FASYL_29_1</strain>
    </source>
</reference>
<dbReference type="RefSeq" id="YP_009941485.1">
    <property type="nucleotide sequence ID" value="NC_050960.1"/>
</dbReference>
<dbReference type="EMBL" id="MT446430">
    <property type="protein sequence ID" value="QOC70543.1"/>
    <property type="molecule type" value="Genomic_DNA"/>
</dbReference>
<protein>
    <submittedName>
        <fullName evidence="1">Uncharacterized protein</fullName>
    </submittedName>
</protein>